<reference evidence="2" key="2">
    <citation type="journal article" date="2021" name="PeerJ">
        <title>Extensive microbial diversity within the chicken gut microbiome revealed by metagenomics and culture.</title>
        <authorList>
            <person name="Gilroy R."/>
            <person name="Ravi A."/>
            <person name="Getino M."/>
            <person name="Pursley I."/>
            <person name="Horton D.L."/>
            <person name="Alikhan N.F."/>
            <person name="Baker D."/>
            <person name="Gharbi K."/>
            <person name="Hall N."/>
            <person name="Watson M."/>
            <person name="Adriaenssens E.M."/>
            <person name="Foster-Nyarko E."/>
            <person name="Jarju S."/>
            <person name="Secka A."/>
            <person name="Antonio M."/>
            <person name="Oren A."/>
            <person name="Chaudhuri R.R."/>
            <person name="La Ragione R."/>
            <person name="Hildebrand F."/>
            <person name="Pallen M.J."/>
        </authorList>
    </citation>
    <scope>NUCLEOTIDE SEQUENCE</scope>
    <source>
        <strain evidence="2">517</strain>
    </source>
</reference>
<organism evidence="2 3">
    <name type="scientific">Candidatus Stercoripulliclostridium pullicola</name>
    <dbReference type="NCBI Taxonomy" id="2840953"/>
    <lineage>
        <taxon>Bacteria</taxon>
        <taxon>Bacillati</taxon>
        <taxon>Bacillota</taxon>
        <taxon>Clostridia</taxon>
        <taxon>Eubacteriales</taxon>
        <taxon>Candidatus Stercoripulliclostridium</taxon>
    </lineage>
</organism>
<accession>A0A940DGS3</accession>
<dbReference type="Proteomes" id="UP000727857">
    <property type="component" value="Unassembled WGS sequence"/>
</dbReference>
<gene>
    <name evidence="2" type="ORF">IAB16_02785</name>
</gene>
<dbReference type="AlphaFoldDB" id="A0A940DGS3"/>
<evidence type="ECO:0000256" key="1">
    <source>
        <dbReference type="SAM" id="SignalP"/>
    </source>
</evidence>
<name>A0A940DGS3_9FIRM</name>
<dbReference type="EMBL" id="JADINF010000067">
    <property type="protein sequence ID" value="MBO8423933.1"/>
    <property type="molecule type" value="Genomic_DNA"/>
</dbReference>
<evidence type="ECO:0000313" key="2">
    <source>
        <dbReference type="EMBL" id="MBO8423933.1"/>
    </source>
</evidence>
<reference evidence="2" key="1">
    <citation type="submission" date="2020-10" db="EMBL/GenBank/DDBJ databases">
        <authorList>
            <person name="Gilroy R."/>
        </authorList>
    </citation>
    <scope>NUCLEOTIDE SEQUENCE</scope>
    <source>
        <strain evidence="2">517</strain>
    </source>
</reference>
<feature type="chain" id="PRO_5038823399" description="Lipoprotein" evidence="1">
    <location>
        <begin position="22"/>
        <end position="550"/>
    </location>
</feature>
<comment type="caution">
    <text evidence="2">The sequence shown here is derived from an EMBL/GenBank/DDBJ whole genome shotgun (WGS) entry which is preliminary data.</text>
</comment>
<evidence type="ECO:0000313" key="3">
    <source>
        <dbReference type="Proteomes" id="UP000727857"/>
    </source>
</evidence>
<feature type="signal peptide" evidence="1">
    <location>
        <begin position="1"/>
        <end position="21"/>
    </location>
</feature>
<dbReference type="PROSITE" id="PS51257">
    <property type="entry name" value="PROKAR_LIPOPROTEIN"/>
    <property type="match status" value="1"/>
</dbReference>
<sequence>MRKVKLSIAFLLLSAFLLAIFAGCVDKTTGGGGDGGNTDNVDKLPDWATEGFTVAETNVENMSLDLVSGIANLARTATEERLTSSQPEVSWLVSAEADLNGRESTIDFAINYDVRDEGSLAIMLRFTPKGNNTPSTEAYFYADDAENGTLYMAMGAQKVAIPLPNTALAGIFPISSVDSTFISQFLSGALYTDGEIKYEYKDEAGGKRTRHYIVSINLKQTLSKIINSIKNSAESDETFKNYYDSISFMISAIFGIDASKVATQLPASSLNIDFIVSDGLKEKSGSGKTTYMKIDFQVAASTNTDTVFHGEAFNGILTFTKLQAISKLLGTDVIPAKNDKRFDDYYSYDQRAITAVGKLYYNNAPAVVYDMKLGFIYDGYGAEGDKVSLVITDPDTGEHKFELYYSDKRAFIAIDDAASSYAFNFDFDTFIQEFEKYYSEKAQTNLLETVAYLLGSIQFYDDGRLSYKFNAAFFEKVLNVNIDTLYSILQSSYVAAGGSGTLKNYLVNAGIDLSNLVIERAFTVELDVNEQFITVGDDIEIPAGVFARQG</sequence>
<proteinExistence type="predicted"/>
<protein>
    <recommendedName>
        <fullName evidence="4">Lipoprotein</fullName>
    </recommendedName>
</protein>
<keyword evidence="1" id="KW-0732">Signal</keyword>
<evidence type="ECO:0008006" key="4">
    <source>
        <dbReference type="Google" id="ProtNLM"/>
    </source>
</evidence>